<feature type="chain" id="PRO_5002095800" evidence="3">
    <location>
        <begin position="25"/>
        <end position="328"/>
    </location>
</feature>
<sequence>MVHMTILLSYAIWLFTFQVHTATASLYYDPELCGKPLRKSDQHANSTFKRNGVKTRLMNGTNTFWGEVPWAVAIFKSEKLMCGGVLISKKHVVTAAHCFNRQQQIDIENCDADSVLKDREIMEEFTIGYGSNCLSKSYDPECINSPPIKNTRIVRVQIGRFYESGCEHSDIALLELEDQIGERDANYACLPNRLIPHTEGKLASFGWGANPIVGTKYSNILQTLTFRRLMPLKECRKRWMDLPRDALCTFEKPTKNLCTADSGGGLLIQNTDERWIVLGVISFGTSCYDLFSAKSRPRAQVYTSLWYHNADIDSFIGDRLSHIRIDDD</sequence>
<dbReference type="Proteomes" id="UP000031036">
    <property type="component" value="Unassembled WGS sequence"/>
</dbReference>
<dbReference type="PROSITE" id="PS00134">
    <property type="entry name" value="TRYPSIN_HIS"/>
    <property type="match status" value="1"/>
</dbReference>
<dbReference type="InterPro" id="IPR009003">
    <property type="entry name" value="Peptidase_S1_PA"/>
</dbReference>
<dbReference type="Gene3D" id="2.40.10.10">
    <property type="entry name" value="Trypsin-like serine proteases"/>
    <property type="match status" value="1"/>
</dbReference>
<dbReference type="InterPro" id="IPR043504">
    <property type="entry name" value="Peptidase_S1_PA_chymotrypsin"/>
</dbReference>
<dbReference type="GO" id="GO:0004252">
    <property type="term" value="F:serine-type endopeptidase activity"/>
    <property type="evidence" value="ECO:0007669"/>
    <property type="project" value="InterPro"/>
</dbReference>
<keyword evidence="3" id="KW-0732">Signal</keyword>
<proteinExistence type="inferred from homology"/>
<dbReference type="SUPFAM" id="SSF50494">
    <property type="entry name" value="Trypsin-like serine proteases"/>
    <property type="match status" value="1"/>
</dbReference>
<dbReference type="STRING" id="6265.A0A0B2W6D3"/>
<gene>
    <name evidence="5" type="primary">OVCH2</name>
    <name evidence="5" type="ORF">Tcan_04979</name>
</gene>
<comment type="caution">
    <text evidence="5">The sequence shown here is derived from an EMBL/GenBank/DDBJ whole genome shotgun (WGS) entry which is preliminary data.</text>
</comment>
<feature type="domain" description="Peptidase S1" evidence="4">
    <location>
        <begin position="57"/>
        <end position="321"/>
    </location>
</feature>
<evidence type="ECO:0000259" key="4">
    <source>
        <dbReference type="PROSITE" id="PS50240"/>
    </source>
</evidence>
<dbReference type="PROSITE" id="PS50240">
    <property type="entry name" value="TRYPSIN_DOM"/>
    <property type="match status" value="1"/>
</dbReference>
<dbReference type="AlphaFoldDB" id="A0A0B2W6D3"/>
<dbReference type="GO" id="GO:0006508">
    <property type="term" value="P:proteolysis"/>
    <property type="evidence" value="ECO:0007669"/>
    <property type="project" value="InterPro"/>
</dbReference>
<feature type="signal peptide" evidence="3">
    <location>
        <begin position="1"/>
        <end position="24"/>
    </location>
</feature>
<dbReference type="PRINTS" id="PR00722">
    <property type="entry name" value="CHYMOTRYPSIN"/>
</dbReference>
<evidence type="ECO:0000256" key="2">
    <source>
        <dbReference type="ARBA" id="ARBA00024195"/>
    </source>
</evidence>
<dbReference type="OMA" id="IMEEFTI"/>
<dbReference type="EMBL" id="JPKZ01000170">
    <property type="protein sequence ID" value="KHN88810.1"/>
    <property type="molecule type" value="Genomic_DNA"/>
</dbReference>
<dbReference type="InterPro" id="IPR018114">
    <property type="entry name" value="TRYPSIN_HIS"/>
</dbReference>
<evidence type="ECO:0000256" key="1">
    <source>
        <dbReference type="ARBA" id="ARBA00023157"/>
    </source>
</evidence>
<evidence type="ECO:0000313" key="5">
    <source>
        <dbReference type="EMBL" id="KHN88810.1"/>
    </source>
</evidence>
<protein>
    <submittedName>
        <fullName evidence="5">Ovochymase-2</fullName>
    </submittedName>
</protein>
<dbReference type="InterPro" id="IPR051487">
    <property type="entry name" value="Ser/Thr_Proteases_Immune/Dev"/>
</dbReference>
<evidence type="ECO:0000313" key="6">
    <source>
        <dbReference type="Proteomes" id="UP000031036"/>
    </source>
</evidence>
<keyword evidence="6" id="KW-1185">Reference proteome</keyword>
<accession>A0A0B2W6D3</accession>
<dbReference type="InterPro" id="IPR001314">
    <property type="entry name" value="Peptidase_S1A"/>
</dbReference>
<dbReference type="InterPro" id="IPR001254">
    <property type="entry name" value="Trypsin_dom"/>
</dbReference>
<keyword evidence="1" id="KW-1015">Disulfide bond</keyword>
<reference evidence="5 6" key="1">
    <citation type="submission" date="2014-11" db="EMBL/GenBank/DDBJ databases">
        <title>Genetic blueprint of the zoonotic pathogen Toxocara canis.</title>
        <authorList>
            <person name="Zhu X.-Q."/>
            <person name="Korhonen P.K."/>
            <person name="Cai H."/>
            <person name="Young N.D."/>
            <person name="Nejsum P."/>
            <person name="von Samson-Himmelstjerna G."/>
            <person name="Boag P.R."/>
            <person name="Tan P."/>
            <person name="Li Q."/>
            <person name="Min J."/>
            <person name="Yang Y."/>
            <person name="Wang X."/>
            <person name="Fang X."/>
            <person name="Hall R.S."/>
            <person name="Hofmann A."/>
            <person name="Sternberg P.W."/>
            <person name="Jex A.R."/>
            <person name="Gasser R.B."/>
        </authorList>
    </citation>
    <scope>NUCLEOTIDE SEQUENCE [LARGE SCALE GENOMIC DNA]</scope>
    <source>
        <strain evidence="5">PN_DK_2014</strain>
    </source>
</reference>
<dbReference type="PANTHER" id="PTHR24256">
    <property type="entry name" value="TRYPTASE-RELATED"/>
    <property type="match status" value="1"/>
</dbReference>
<organism evidence="5 6">
    <name type="scientific">Toxocara canis</name>
    <name type="common">Canine roundworm</name>
    <dbReference type="NCBI Taxonomy" id="6265"/>
    <lineage>
        <taxon>Eukaryota</taxon>
        <taxon>Metazoa</taxon>
        <taxon>Ecdysozoa</taxon>
        <taxon>Nematoda</taxon>
        <taxon>Chromadorea</taxon>
        <taxon>Rhabditida</taxon>
        <taxon>Spirurina</taxon>
        <taxon>Ascaridomorpha</taxon>
        <taxon>Ascaridoidea</taxon>
        <taxon>Toxocaridae</taxon>
        <taxon>Toxocara</taxon>
    </lineage>
</organism>
<dbReference type="Pfam" id="PF00089">
    <property type="entry name" value="Trypsin"/>
    <property type="match status" value="1"/>
</dbReference>
<evidence type="ECO:0000256" key="3">
    <source>
        <dbReference type="SAM" id="SignalP"/>
    </source>
</evidence>
<dbReference type="SMART" id="SM00020">
    <property type="entry name" value="Tryp_SPc"/>
    <property type="match status" value="1"/>
</dbReference>
<dbReference type="OrthoDB" id="6353231at2759"/>
<name>A0A0B2W6D3_TOXCA</name>
<comment type="similarity">
    <text evidence="2">Belongs to the peptidase S1 family. CLIP subfamily.</text>
</comment>